<evidence type="ECO:0000256" key="3">
    <source>
        <dbReference type="ARBA" id="ARBA00023295"/>
    </source>
</evidence>
<name>A0A166SAJ4_9CLOT</name>
<dbReference type="AlphaFoldDB" id="A0A166SAJ4"/>
<dbReference type="Proteomes" id="UP000077407">
    <property type="component" value="Unassembled WGS sequence"/>
</dbReference>
<gene>
    <name evidence="5" type="primary">lyc</name>
    <name evidence="5" type="ORF">WY13_00302</name>
</gene>
<organism evidence="5 6">
    <name type="scientific">Clostridium ljungdahlii</name>
    <dbReference type="NCBI Taxonomy" id="1538"/>
    <lineage>
        <taxon>Bacteria</taxon>
        <taxon>Bacillati</taxon>
        <taxon>Bacillota</taxon>
        <taxon>Clostridia</taxon>
        <taxon>Eubacteriales</taxon>
        <taxon>Clostridiaceae</taxon>
        <taxon>Clostridium</taxon>
    </lineage>
</organism>
<evidence type="ECO:0000256" key="2">
    <source>
        <dbReference type="ARBA" id="ARBA00022801"/>
    </source>
</evidence>
<dbReference type="PANTHER" id="PTHR34135:SF2">
    <property type="entry name" value="LYSOZYME"/>
    <property type="match status" value="1"/>
</dbReference>
<dbReference type="GO" id="GO:0016052">
    <property type="term" value="P:carbohydrate catabolic process"/>
    <property type="evidence" value="ECO:0007669"/>
    <property type="project" value="TreeGrafter"/>
</dbReference>
<feature type="domain" description="Peptidoglycan binding-like" evidence="4">
    <location>
        <begin position="249"/>
        <end position="301"/>
    </location>
</feature>
<accession>A0A166SAJ4</accession>
<dbReference type="PANTHER" id="PTHR34135">
    <property type="entry name" value="LYSOZYME"/>
    <property type="match status" value="1"/>
</dbReference>
<dbReference type="GO" id="GO:0009253">
    <property type="term" value="P:peptidoglycan catabolic process"/>
    <property type="evidence" value="ECO:0007669"/>
    <property type="project" value="InterPro"/>
</dbReference>
<dbReference type="InterPro" id="IPR002053">
    <property type="entry name" value="Glyco_hydro_25"/>
</dbReference>
<dbReference type="Pfam" id="PF01183">
    <property type="entry name" value="Glyco_hydro_25"/>
    <property type="match status" value="1"/>
</dbReference>
<evidence type="ECO:0000259" key="4">
    <source>
        <dbReference type="Pfam" id="PF01471"/>
    </source>
</evidence>
<evidence type="ECO:0000313" key="6">
    <source>
        <dbReference type="Proteomes" id="UP000077407"/>
    </source>
</evidence>
<dbReference type="SUPFAM" id="SSF47090">
    <property type="entry name" value="PGBD-like"/>
    <property type="match status" value="1"/>
</dbReference>
<dbReference type="EMBL" id="LITT01000003">
    <property type="protein sequence ID" value="OAA91900.1"/>
    <property type="molecule type" value="Genomic_DNA"/>
</dbReference>
<comment type="caution">
    <text evidence="5">The sequence shown here is derived from an EMBL/GenBank/DDBJ whole genome shotgun (WGS) entry which is preliminary data.</text>
</comment>
<protein>
    <submittedName>
        <fullName evidence="5">Autolytic lysozyme</fullName>
        <ecNumber evidence="5">3.2.1.17</ecNumber>
    </submittedName>
</protein>
<dbReference type="InterPro" id="IPR002477">
    <property type="entry name" value="Peptidoglycan-bd-like"/>
</dbReference>
<keyword evidence="3 5" id="KW-0326">Glycosidase</keyword>
<keyword evidence="2 5" id="KW-0378">Hydrolase</keyword>
<dbReference type="InterPro" id="IPR018077">
    <property type="entry name" value="Glyco_hydro_fam25_subgr"/>
</dbReference>
<sequence>MKIMNGIDVYEGDNISDWNVIKNTDGISVVIQKATQGLSHVDSLLNYRYTRIKQAGLKIGFYHYANGNDPTAEAKHFLETISGLESDTVLWLDIEGEENWSKDNAINFANAFIKYVQSQGHKIGVYSGYAFYKDYLAGNILDVPLWIASYGKQPSLYPDDASWQYSETGKLNGAVGYVDLNYFIEDIFTGNVSPVKPNTLVQQIKALQYNLNLDYSAKLAVDGIAGPATIAALKGIQNIIAKGHKSHVVLWIQQKLEQYGYLKKNSYTPMVYDEVTFQAVTNLQKNWRKATDGILGPDTWSIFLNN</sequence>
<dbReference type="Gene3D" id="1.10.101.10">
    <property type="entry name" value="PGBD-like superfamily/PGBD"/>
    <property type="match status" value="1"/>
</dbReference>
<reference evidence="5 6" key="1">
    <citation type="journal article" date="2015" name="Biotechnol. Bioeng.">
        <title>Genome sequence and phenotypic characterization of Caulobacter segnis.</title>
        <authorList>
            <person name="Patel S."/>
            <person name="Fletcher B."/>
            <person name="Scott D.C."/>
            <person name="Ely B."/>
        </authorList>
    </citation>
    <scope>NUCLEOTIDE SEQUENCE [LARGE SCALE GENOMIC DNA]</scope>
    <source>
        <strain evidence="5 6">ERI-2</strain>
    </source>
</reference>
<comment type="similarity">
    <text evidence="1">Belongs to the glycosyl hydrolase 25 family.</text>
</comment>
<dbReference type="RefSeq" id="WP_192844968.1">
    <property type="nucleotide sequence ID" value="NZ_LITT01000003.1"/>
</dbReference>
<dbReference type="Gene3D" id="3.20.20.80">
    <property type="entry name" value="Glycosidases"/>
    <property type="match status" value="1"/>
</dbReference>
<dbReference type="GO" id="GO:0016998">
    <property type="term" value="P:cell wall macromolecule catabolic process"/>
    <property type="evidence" value="ECO:0007669"/>
    <property type="project" value="InterPro"/>
</dbReference>
<evidence type="ECO:0000256" key="1">
    <source>
        <dbReference type="ARBA" id="ARBA00010646"/>
    </source>
</evidence>
<dbReference type="SUPFAM" id="SSF51445">
    <property type="entry name" value="(Trans)glycosidases"/>
    <property type="match status" value="1"/>
</dbReference>
<dbReference type="InterPro" id="IPR017853">
    <property type="entry name" value="GH"/>
</dbReference>
<proteinExistence type="inferred from homology"/>
<dbReference type="PATRIC" id="fig|1538.10.peg.789"/>
<evidence type="ECO:0000313" key="5">
    <source>
        <dbReference type="EMBL" id="OAA91900.1"/>
    </source>
</evidence>
<dbReference type="InterPro" id="IPR036365">
    <property type="entry name" value="PGBD-like_sf"/>
</dbReference>
<dbReference type="SMART" id="SM00641">
    <property type="entry name" value="Glyco_25"/>
    <property type="match status" value="1"/>
</dbReference>
<dbReference type="PROSITE" id="PS51904">
    <property type="entry name" value="GLYCOSYL_HYDROL_F25_2"/>
    <property type="match status" value="1"/>
</dbReference>
<dbReference type="GO" id="GO:0003796">
    <property type="term" value="F:lysozyme activity"/>
    <property type="evidence" value="ECO:0007669"/>
    <property type="project" value="UniProtKB-EC"/>
</dbReference>
<dbReference type="Pfam" id="PF01471">
    <property type="entry name" value="PG_binding_1"/>
    <property type="match status" value="1"/>
</dbReference>
<dbReference type="EC" id="3.2.1.17" evidence="5"/>
<dbReference type="InterPro" id="IPR036366">
    <property type="entry name" value="PGBDSf"/>
</dbReference>